<dbReference type="OrthoDB" id="3209743at2759"/>
<reference evidence="2" key="1">
    <citation type="journal article" date="2005" name="Nature">
        <title>Sequencing of Aspergillus nidulans and comparative analysis with A. fumigatus and A. oryzae.</title>
        <authorList>
            <person name="Galagan J.E."/>
            <person name="Calvo S.E."/>
            <person name="Cuomo C."/>
            <person name="Ma L.J."/>
            <person name="Wortman J.R."/>
            <person name="Batzoglou S."/>
            <person name="Lee S.I."/>
            <person name="Basturkmen M."/>
            <person name="Spevak C.C."/>
            <person name="Clutterbuck J."/>
            <person name="Kapitonov V."/>
            <person name="Jurka J."/>
            <person name="Scazzocchio C."/>
            <person name="Farman M."/>
            <person name="Butler J."/>
            <person name="Purcell S."/>
            <person name="Harris S."/>
            <person name="Braus G.H."/>
            <person name="Draht O."/>
            <person name="Busch S."/>
            <person name="D'Enfert C."/>
            <person name="Bouchier C."/>
            <person name="Goldman G.H."/>
            <person name="Bell-Pedersen D."/>
            <person name="Griffiths-Jones S."/>
            <person name="Doonan J.H."/>
            <person name="Yu J."/>
            <person name="Vienken K."/>
            <person name="Pain A."/>
            <person name="Freitag M."/>
            <person name="Selker E.U."/>
            <person name="Archer D.B."/>
            <person name="Penalva M.A."/>
            <person name="Oakley B.R."/>
            <person name="Momany M."/>
            <person name="Tanaka T."/>
            <person name="Kumagai T."/>
            <person name="Asai K."/>
            <person name="Machida M."/>
            <person name="Nierman W.C."/>
            <person name="Denning D.W."/>
            <person name="Caddick M."/>
            <person name="Hynes M."/>
            <person name="Paoletti M."/>
            <person name="Fischer R."/>
            <person name="Miller B."/>
            <person name="Dyer P."/>
            <person name="Sachs M.S."/>
            <person name="Osmani S.A."/>
            <person name="Birren B.W."/>
        </authorList>
    </citation>
    <scope>NUCLEOTIDE SEQUENCE [LARGE SCALE GENOMIC DNA]</scope>
    <source>
        <strain evidence="2">FGSC A4 / ATCC 38163 / CBS 112.46 / NRRL 194 / M139</strain>
    </source>
</reference>
<evidence type="ECO:0008006" key="3">
    <source>
        <dbReference type="Google" id="ProtNLM"/>
    </source>
</evidence>
<dbReference type="PANTHER" id="PTHR43330">
    <property type="entry name" value="METHIONINE AMINOPEPTIDASE"/>
    <property type="match status" value="1"/>
</dbReference>
<dbReference type="GO" id="GO:0070006">
    <property type="term" value="F:metalloaminopeptidase activity"/>
    <property type="evidence" value="ECO:0000318"/>
    <property type="project" value="GO_Central"/>
</dbReference>
<accession>C8V1C7</accession>
<evidence type="ECO:0000313" key="1">
    <source>
        <dbReference type="EMBL" id="CBF71156.1"/>
    </source>
</evidence>
<evidence type="ECO:0000313" key="2">
    <source>
        <dbReference type="Proteomes" id="UP000000560"/>
    </source>
</evidence>
<dbReference type="KEGG" id="ani:ANIA_06641"/>
<dbReference type="eggNOG" id="KOG2738">
    <property type="taxonomic scope" value="Eukaryota"/>
</dbReference>
<dbReference type="SUPFAM" id="SSF55920">
    <property type="entry name" value="Creatinase/aminopeptidase"/>
    <property type="match status" value="1"/>
</dbReference>
<dbReference type="PANTHER" id="PTHR43330:SF11">
    <property type="entry name" value="PEPTIDASE M24 DOMAIN-CONTAINING PROTEIN"/>
    <property type="match status" value="1"/>
</dbReference>
<proteinExistence type="predicted"/>
<keyword evidence="2" id="KW-1185">Reference proteome</keyword>
<dbReference type="STRING" id="227321.Q5AYI9"/>
<reference evidence="2" key="2">
    <citation type="journal article" date="2009" name="Fungal Genet. Biol.">
        <title>The 2008 update of the Aspergillus nidulans genome annotation: a community effort.</title>
        <authorList>
            <person name="Wortman J.R."/>
            <person name="Gilsenan J.M."/>
            <person name="Joardar V."/>
            <person name="Deegan J."/>
            <person name="Clutterbuck J."/>
            <person name="Andersen M.R."/>
            <person name="Archer D."/>
            <person name="Bencina M."/>
            <person name="Braus G."/>
            <person name="Coutinho P."/>
            <person name="von Dohren H."/>
            <person name="Doonan J."/>
            <person name="Driessen A.J."/>
            <person name="Durek P."/>
            <person name="Espeso E."/>
            <person name="Fekete E."/>
            <person name="Flipphi M."/>
            <person name="Estrada C.G."/>
            <person name="Geysens S."/>
            <person name="Goldman G."/>
            <person name="de Groot P.W."/>
            <person name="Hansen K."/>
            <person name="Harris S.D."/>
            <person name="Heinekamp T."/>
            <person name="Helmstaedt K."/>
            <person name="Henrissat B."/>
            <person name="Hofmann G."/>
            <person name="Homan T."/>
            <person name="Horio T."/>
            <person name="Horiuchi H."/>
            <person name="James S."/>
            <person name="Jones M."/>
            <person name="Karaffa L."/>
            <person name="Karanyi Z."/>
            <person name="Kato M."/>
            <person name="Keller N."/>
            <person name="Kelly D.E."/>
            <person name="Kiel J.A."/>
            <person name="Kim J.M."/>
            <person name="van der Klei I.J."/>
            <person name="Klis F.M."/>
            <person name="Kovalchuk A."/>
            <person name="Krasevec N."/>
            <person name="Kubicek C.P."/>
            <person name="Liu B."/>
            <person name="Maccabe A."/>
            <person name="Meyer V."/>
            <person name="Mirabito P."/>
            <person name="Miskei M."/>
            <person name="Mos M."/>
            <person name="Mullins J."/>
            <person name="Nelson D.R."/>
            <person name="Nielsen J."/>
            <person name="Oakley B.R."/>
            <person name="Osmani S.A."/>
            <person name="Pakula T."/>
            <person name="Paszewski A."/>
            <person name="Paulsen I."/>
            <person name="Pilsyk S."/>
            <person name="Pocsi I."/>
            <person name="Punt P.J."/>
            <person name="Ram A.F."/>
            <person name="Ren Q."/>
            <person name="Robellet X."/>
            <person name="Robson G."/>
            <person name="Seiboth B."/>
            <person name="van Solingen P."/>
            <person name="Specht T."/>
            <person name="Sun J."/>
            <person name="Taheri-Talesh N."/>
            <person name="Takeshita N."/>
            <person name="Ussery D."/>
            <person name="vanKuyk P.A."/>
            <person name="Visser H."/>
            <person name="van de Vondervoort P.J."/>
            <person name="de Vries R.P."/>
            <person name="Walton J."/>
            <person name="Xiang X."/>
            <person name="Xiong Y."/>
            <person name="Zeng A.P."/>
            <person name="Brandt B.W."/>
            <person name="Cornell M.J."/>
            <person name="van den Hondel C.A."/>
            <person name="Visser J."/>
            <person name="Oliver S.G."/>
            <person name="Turner G."/>
        </authorList>
    </citation>
    <scope>GENOME REANNOTATION</scope>
    <source>
        <strain evidence="2">FGSC A4 / ATCC 38163 / CBS 112.46 / NRRL 194 / M139</strain>
    </source>
</reference>
<accession>Q5AYI9</accession>
<dbReference type="VEuPathDB" id="FungiDB:AN6641"/>
<sequence length="260" mass="28405">MAFIQNSNPPPFIPHYGKNKEVGVCMAGMTFTIEPILAPGSPRVTVDRVTGRITADGKRTAQFEHTLLVTETGVEVLTARNADSPGDPALLPTTSEATEANRRPDIAKAWAWNVLSRLFFFYFGSFAPTAQSCGFTIVQPITAGAVMRDMALTHQVTSYIPLPSLCYGRVYVQMMEYPLETKQYSREGSTVELGFETGNLTIYLQPAAEQPCCIEGNLTAVKTSVIVSRNAVSITAIAEVWSRVMAITSGIIRLLPVNYM</sequence>
<dbReference type="MEROPS" id="M24.017"/>
<dbReference type="HOGENOM" id="CLU_1069687_0_0_1"/>
<organism evidence="1 2">
    <name type="scientific">Emericella nidulans (strain FGSC A4 / ATCC 38163 / CBS 112.46 / NRRL 194 / M139)</name>
    <name type="common">Aspergillus nidulans</name>
    <dbReference type="NCBI Taxonomy" id="227321"/>
    <lineage>
        <taxon>Eukaryota</taxon>
        <taxon>Fungi</taxon>
        <taxon>Dikarya</taxon>
        <taxon>Ascomycota</taxon>
        <taxon>Pezizomycotina</taxon>
        <taxon>Eurotiomycetes</taxon>
        <taxon>Eurotiomycetidae</taxon>
        <taxon>Eurotiales</taxon>
        <taxon>Aspergillaceae</taxon>
        <taxon>Aspergillus</taxon>
        <taxon>Aspergillus subgen. Nidulantes</taxon>
    </lineage>
</organism>
<dbReference type="RefSeq" id="XP_664245.1">
    <property type="nucleotide sequence ID" value="XM_659153.1"/>
</dbReference>
<dbReference type="InterPro" id="IPR036005">
    <property type="entry name" value="Creatinase/aminopeptidase-like"/>
</dbReference>
<name>Q5AYI9_EMENI</name>
<dbReference type="EMBL" id="BN001301">
    <property type="protein sequence ID" value="CBF71156.1"/>
    <property type="molecule type" value="Genomic_DNA"/>
</dbReference>
<protein>
    <recommendedName>
        <fullName evidence="3">Peptidase M24 domain-containing protein</fullName>
    </recommendedName>
</protein>
<dbReference type="InParanoid" id="Q5AYI9"/>
<gene>
    <name evidence="1" type="ORF">ANIA_06641</name>
</gene>
<dbReference type="GeneID" id="2870395"/>
<dbReference type="Gene3D" id="3.90.230.10">
    <property type="entry name" value="Creatinase/methionine aminopeptidase superfamily"/>
    <property type="match status" value="1"/>
</dbReference>
<dbReference type="AlphaFoldDB" id="Q5AYI9"/>
<dbReference type="Proteomes" id="UP000000560">
    <property type="component" value="Chromosome I"/>
</dbReference>